<evidence type="ECO:0000256" key="1">
    <source>
        <dbReference type="ARBA" id="ARBA00022729"/>
    </source>
</evidence>
<comment type="caution">
    <text evidence="5">The sequence shown here is derived from an EMBL/GenBank/DDBJ whole genome shotgun (WGS) entry which is preliminary data.</text>
</comment>
<evidence type="ECO:0000313" key="5">
    <source>
        <dbReference type="EMBL" id="PHQ52095.1"/>
    </source>
</evidence>
<feature type="chain" id="PRO_5044381045" description="DUF4352 domain-containing protein" evidence="3">
    <location>
        <begin position="34"/>
        <end position="209"/>
    </location>
</feature>
<reference evidence="5 6" key="1">
    <citation type="journal article" date="2017" name="Biochemistry">
        <title>Identification of the Biosynthetic Pathway for the Antibiotic Bicyclomycin.</title>
        <authorList>
            <person name="Patteson J."/>
            <person name="Cai W."/>
            <person name="Johnson R.A."/>
            <person name="Santa Maria K."/>
            <person name="Li B."/>
        </authorList>
    </citation>
    <scope>NUCLEOTIDE SEQUENCE [LARGE SCALE GENOMIC DNA]</scope>
    <source>
        <strain evidence="5 6">ATCC 21532</strain>
    </source>
</reference>
<dbReference type="PROSITE" id="PS51257">
    <property type="entry name" value="PROKAR_LIPOPROTEIN"/>
    <property type="match status" value="1"/>
</dbReference>
<name>A0A2G1XLH9_STRCJ</name>
<proteinExistence type="predicted"/>
<evidence type="ECO:0000256" key="2">
    <source>
        <dbReference type="SAM" id="MobiDB-lite"/>
    </source>
</evidence>
<evidence type="ECO:0000313" key="6">
    <source>
        <dbReference type="Proteomes" id="UP000222531"/>
    </source>
</evidence>
<dbReference type="InterPro" id="IPR029050">
    <property type="entry name" value="Immunoprotect_excell_Ig-like"/>
</dbReference>
<accession>A0A2G1XLH9</accession>
<evidence type="ECO:0000256" key="3">
    <source>
        <dbReference type="SAM" id="SignalP"/>
    </source>
</evidence>
<dbReference type="Proteomes" id="UP000222531">
    <property type="component" value="Unassembled WGS sequence"/>
</dbReference>
<feature type="domain" description="DUF4352" evidence="4">
    <location>
        <begin position="90"/>
        <end position="200"/>
    </location>
</feature>
<sequence>MNTSKATPHGGTILRRQLATAAVVLTLAVTATACNDGDGTDNNSPDPAATAAQSPASQGQGKDKPAPGGDRNVTVGGTITVTAKNGAKVAVTLKNWVDPAKSNNKFMTPKPGKRWVAAQLEISNTGQSVYDDSPANGVKVLDEGTEPWTHSIGETTSGPNMPATVKLKPGEKALGYVVVSVPEQSKPKAVTFAPDSGFSSDIAQWAVAK</sequence>
<dbReference type="AlphaFoldDB" id="A0A2G1XLH9"/>
<gene>
    <name evidence="5" type="ORF">BLA24_09225</name>
</gene>
<dbReference type="EMBL" id="NHZO01000097">
    <property type="protein sequence ID" value="PHQ52095.1"/>
    <property type="molecule type" value="Genomic_DNA"/>
</dbReference>
<dbReference type="Pfam" id="PF11611">
    <property type="entry name" value="DUF4352"/>
    <property type="match status" value="1"/>
</dbReference>
<feature type="signal peptide" evidence="3">
    <location>
        <begin position="1"/>
        <end position="33"/>
    </location>
</feature>
<dbReference type="Gene3D" id="2.60.40.1240">
    <property type="match status" value="1"/>
</dbReference>
<protein>
    <recommendedName>
        <fullName evidence="4">DUF4352 domain-containing protein</fullName>
    </recommendedName>
</protein>
<dbReference type="InterPro" id="IPR029051">
    <property type="entry name" value="DUF4352"/>
</dbReference>
<evidence type="ECO:0000259" key="4">
    <source>
        <dbReference type="Pfam" id="PF11611"/>
    </source>
</evidence>
<keyword evidence="6" id="KW-1185">Reference proteome</keyword>
<organism evidence="5 6">
    <name type="scientific">Streptomyces cinnamoneus</name>
    <name type="common">Streptoverticillium cinnamoneum</name>
    <dbReference type="NCBI Taxonomy" id="53446"/>
    <lineage>
        <taxon>Bacteria</taxon>
        <taxon>Bacillati</taxon>
        <taxon>Actinomycetota</taxon>
        <taxon>Actinomycetes</taxon>
        <taxon>Kitasatosporales</taxon>
        <taxon>Streptomycetaceae</taxon>
        <taxon>Streptomyces</taxon>
        <taxon>Streptomyces cinnamoneus group</taxon>
    </lineage>
</organism>
<keyword evidence="1 3" id="KW-0732">Signal</keyword>
<feature type="compositionally biased region" description="Low complexity" evidence="2">
    <location>
        <begin position="44"/>
        <end position="60"/>
    </location>
</feature>
<feature type="region of interest" description="Disordered" evidence="2">
    <location>
        <begin position="36"/>
        <end position="76"/>
    </location>
</feature>